<sequence length="1502" mass="145571">MAAGFAATVGVGSVGAAAASVNWSDGSSAFKRTVSNSTPSVGETISITTDFDRTGGVVEYIQAVKDIHPPCLTYVSGNRSSPEVAADYTRVTGSWPVYPNISPNIQTFTFNYLVTASCARSTPLMTTMHYSGSLGSGTYSDKGPTITVSKDTTTTTLAAVQTPILTGQSVTLTATVTGAAQGNAVEFYDGATKLGEGPINASGVATYAWTPTTAGARSLTAKFAGTAIANSSQSAAQNVQVNAPVTTGTTVSVPGTAVTGTPVTLSASVTPANAVGTVQFKDNGASVGAPVTVTAGQATLPHTFTTAGAHSITADFVAGSGFVNSSAPAQTVTVNAPTTTTLQVPASATTGAPVTFSVSVMPVNAAGTVQFKDNGTAIGSPVAVAAGQASVQHTFGAAGSHSITAEFSGGPGFASSAAAAQTVTVADPDVETSLSVSAPGSATTGASVDLAATVSPSTAVGSVQFKVNGSPAGAAVPVSGGEAVLPYTFNAAGSFAVTAEFTGGAGFTNSSASAQNVVVSDPDVSTSLSVTAPESATTGSWVDLSATVNPSNAVGSVQFTDNGTPIGSPVAVVSGVATLSHTFTSAGAHSVGADFVADAGFTNSSAAAQSVTVADPDVATSLTVQVPPTTTSGAELNLVANLTPTNAQGSVQFKVDGDPVGSPVPVSAGAAILPHSFDAAGSFAVTAEFTGAAGFTDSSASAQNVVVSDPNVSTSLSVTAPESATTGSSVDLSATVNPSNAVGIVQFTDNGAPIGSPVAVVSGVATLSHTFTSAGAHSVGADFVADAGFTNSSAEVQSVTVADPDVETSLSVSAPASATTGESVSLSAQVSPVAAQGSVQFRVNGSLAGAAVPVSGGEAVLPYTFNAAGSFAVTAEFTGGAGFTNSTASAQSVTVVDPDVTTSLSVTAPGSATTGSSVDLSATVNPSNAVGTVQFTDNGTPIGSPIAVVNGVATLPHTFTSAGAHSVGADFVADAGFTNSSATAQSVTVADPDVETSLTVSAPASATTGESVSLSAQVTPATAQGSVQFKVNGSAVGSPVPVTAGAATLPYTFDAAGSFAVTAEFTGAAGFMSSTASEKSVTVSDPDVTTSLAVTVPGSATTGESVSLSAQVTPATAQGSVQFKVNGSPVGSPVPVSAGAAILPHSFDAAGSFAVTAEFTGAAGFTNSTALEKSVTVSVPVVPDEDTTITVTAPSTAETGQQVTLSVAVSPVPTGGTVQFSVAGTDVGAPVSLDGSGQASMPYTFGAAGSFSVAAVYSGTTGFAGSTAAAHTVVVSDPAPVDVATSTLVGVPESAITGAPTTLSVTVQAQSGSAVPTGSVQFRDNGNPIGSPVVLENGSATVTHNFGSAGTHQITAEYLPGAGFLASTSTQYPVAVSAPNPSDVVSSILMSSAQSTTVGTAFTLEAQVTGAQTLPGTVQFFDGGVEIGSPVAVVDGVATIVHTFTSTGPHHVHAVYSGGTGVAGSTSPVQVLDVSEAGGGTGGAGSLDFGSLGSSNGFRFGF</sequence>
<reference evidence="2" key="1">
    <citation type="submission" date="2011-01" db="EMBL/GenBank/DDBJ databases">
        <authorList>
            <person name="Muzny D."/>
            <person name="Qin X."/>
            <person name="Buhay C."/>
            <person name="Dugan-Rocha S."/>
            <person name="Ding Y."/>
            <person name="Chen G."/>
            <person name="Hawes A."/>
            <person name="Holder M."/>
            <person name="Jhangiani S."/>
            <person name="Johnson A."/>
            <person name="Khan Z."/>
            <person name="Li Z."/>
            <person name="Liu W."/>
            <person name="Liu X."/>
            <person name="Perez L."/>
            <person name="Shen H."/>
            <person name="Wang Q."/>
            <person name="Watt J."/>
            <person name="Xi L."/>
            <person name="Xin Y."/>
            <person name="Zhou J."/>
            <person name="Deng J."/>
            <person name="Jiang H."/>
            <person name="Liu Y."/>
            <person name="Qu J."/>
            <person name="Song X.-Z."/>
            <person name="Zhang L."/>
            <person name="Villasana D."/>
            <person name="Johnson A."/>
            <person name="Liu J."/>
            <person name="Liyanage D."/>
            <person name="Lorensuhewa L."/>
            <person name="Robinson T."/>
            <person name="Song A."/>
            <person name="Song B.-B."/>
            <person name="Dinh H."/>
            <person name="Thornton R."/>
            <person name="Coyle M."/>
            <person name="Francisco L."/>
            <person name="Jackson L."/>
            <person name="Javaid M."/>
            <person name="Korchina V."/>
            <person name="Kovar C."/>
            <person name="Mata R."/>
            <person name="Mathew T."/>
            <person name="Ngo R."/>
            <person name="Nguyen L."/>
            <person name="Nguyen N."/>
            <person name="Okwuonu G."/>
            <person name="Ongeri F."/>
            <person name="Pham C."/>
            <person name="Simmons D."/>
            <person name="Wilczek-Boney K."/>
            <person name="Hale W."/>
            <person name="Jakkamsetti A."/>
            <person name="Pham P."/>
            <person name="Ruth R."/>
            <person name="San Lucas F."/>
            <person name="Warren J."/>
            <person name="Zhang J."/>
            <person name="Zhao Z."/>
            <person name="Zhou C."/>
            <person name="Zhu D."/>
            <person name="Lee S."/>
            <person name="Bess C."/>
            <person name="Blankenburg K."/>
            <person name="Forbes L."/>
            <person name="Fu Q."/>
            <person name="Gubbala S."/>
            <person name="Hirani K."/>
            <person name="Jayaseelan J.C."/>
            <person name="Lara F."/>
            <person name="Munidasa M."/>
            <person name="Palculict T."/>
            <person name="Patil S."/>
            <person name="Pu L.-L."/>
            <person name="Saada N."/>
            <person name="Tang L."/>
            <person name="Weissenberger G."/>
            <person name="Zhu Y."/>
            <person name="Hemphill L."/>
            <person name="Shang Y."/>
            <person name="Youmans B."/>
            <person name="Ayvaz T."/>
            <person name="Ross M."/>
            <person name="Santibanez J."/>
            <person name="Aqrawi P."/>
            <person name="Gross S."/>
            <person name="Joshi V."/>
            <person name="Fowler G."/>
            <person name="Nazareth L."/>
            <person name="Reid J."/>
            <person name="Worley K."/>
            <person name="Petrosino J."/>
            <person name="Highlander S."/>
            <person name="Gibbs R."/>
        </authorList>
    </citation>
    <scope>NUCLEOTIDE SEQUENCE [LARGE SCALE GENOMIC DNA]</scope>
    <source>
        <strain evidence="2">ATCC 33707</strain>
    </source>
</reference>
<feature type="domain" description="Bacterial Ig-like" evidence="1">
    <location>
        <begin position="1000"/>
        <end position="1084"/>
    </location>
</feature>
<feature type="domain" description="Bacterial Ig-like" evidence="1">
    <location>
        <begin position="1095"/>
        <end position="1178"/>
    </location>
</feature>
<dbReference type="GO" id="GO:0005975">
    <property type="term" value="P:carbohydrate metabolic process"/>
    <property type="evidence" value="ECO:0007669"/>
    <property type="project" value="UniProtKB-ARBA"/>
</dbReference>
<keyword evidence="3" id="KW-1185">Reference proteome</keyword>
<organism evidence="2 3">
    <name type="scientific">Prescottella equi ATCC 33707</name>
    <dbReference type="NCBI Taxonomy" id="525370"/>
    <lineage>
        <taxon>Bacteria</taxon>
        <taxon>Bacillati</taxon>
        <taxon>Actinomycetota</taxon>
        <taxon>Actinomycetes</taxon>
        <taxon>Mycobacteriales</taxon>
        <taxon>Nocardiaceae</taxon>
        <taxon>Prescottella</taxon>
    </lineage>
</organism>
<feature type="domain" description="Bacterial Ig-like" evidence="1">
    <location>
        <begin position="719"/>
        <end position="802"/>
    </location>
</feature>
<dbReference type="Gene3D" id="2.60.40.10">
    <property type="entry name" value="Immunoglobulins"/>
    <property type="match status" value="14"/>
</dbReference>
<feature type="domain" description="Bacterial Ig-like" evidence="1">
    <location>
        <begin position="1391"/>
        <end position="1474"/>
    </location>
</feature>
<feature type="domain" description="Bacterial Ig-like" evidence="1">
    <location>
        <begin position="813"/>
        <end position="895"/>
    </location>
</feature>
<dbReference type="InterPro" id="IPR013783">
    <property type="entry name" value="Ig-like_fold"/>
</dbReference>
<feature type="domain" description="Bacterial Ig-like" evidence="1">
    <location>
        <begin position="158"/>
        <end position="242"/>
    </location>
</feature>
<feature type="domain" description="Bacterial Ig-like" evidence="1">
    <location>
        <begin position="252"/>
        <end position="335"/>
    </location>
</feature>
<name>E9T261_RHOHA</name>
<evidence type="ECO:0000259" key="1">
    <source>
        <dbReference type="Pfam" id="PF16640"/>
    </source>
</evidence>
<feature type="domain" description="Bacterial Ig-like" evidence="1">
    <location>
        <begin position="343"/>
        <end position="426"/>
    </location>
</feature>
<dbReference type="HOGENOM" id="CLU_004246_0_0_11"/>
<proteinExistence type="predicted"/>
<evidence type="ECO:0000313" key="2">
    <source>
        <dbReference type="EMBL" id="EGD23807.1"/>
    </source>
</evidence>
<feature type="domain" description="Bacterial Ig-like" evidence="1">
    <location>
        <begin position="907"/>
        <end position="990"/>
    </location>
</feature>
<protein>
    <submittedName>
        <fullName evidence="2">PKD domain protein</fullName>
    </submittedName>
</protein>
<dbReference type="EMBL" id="ADNW02000011">
    <property type="protein sequence ID" value="EGD23807.1"/>
    <property type="molecule type" value="Genomic_DNA"/>
</dbReference>
<dbReference type="InterPro" id="IPR032109">
    <property type="entry name" value="Big_3_5"/>
</dbReference>
<feature type="domain" description="Bacterial Ig-like" evidence="1">
    <location>
        <begin position="625"/>
        <end position="707"/>
    </location>
</feature>
<dbReference type="Proteomes" id="UP000004245">
    <property type="component" value="Unassembled WGS sequence"/>
</dbReference>
<feature type="domain" description="Bacterial Ig-like" evidence="1">
    <location>
        <begin position="437"/>
        <end position="519"/>
    </location>
</feature>
<evidence type="ECO:0000313" key="3">
    <source>
        <dbReference type="Proteomes" id="UP000004245"/>
    </source>
</evidence>
<dbReference type="Pfam" id="PF16640">
    <property type="entry name" value="Big_3_5"/>
    <property type="match status" value="14"/>
</dbReference>
<accession>E9T261</accession>
<gene>
    <name evidence="2" type="ORF">HMPREF0724_12638</name>
</gene>
<comment type="caution">
    <text evidence="2">The sequence shown here is derived from an EMBL/GenBank/DDBJ whole genome shotgun (WGS) entry which is preliminary data.</text>
</comment>
<feature type="domain" description="Bacterial Ig-like" evidence="1">
    <location>
        <begin position="531"/>
        <end position="614"/>
    </location>
</feature>
<feature type="domain" description="Bacterial Ig-like" evidence="1">
    <location>
        <begin position="1192"/>
        <end position="1275"/>
    </location>
</feature>
<feature type="domain" description="Bacterial Ig-like" evidence="1">
    <location>
        <begin position="1291"/>
        <end position="1376"/>
    </location>
</feature>